<protein>
    <submittedName>
        <fullName evidence="2">Exostosin GT47 domain-containing protein</fullName>
    </submittedName>
</protein>
<dbReference type="WBParaSite" id="ES5_v2.g16903.t1">
    <property type="protein sequence ID" value="ES5_v2.g16903.t1"/>
    <property type="gene ID" value="ES5_v2.g16903"/>
</dbReference>
<accession>A0AC34FI08</accession>
<dbReference type="Proteomes" id="UP000887579">
    <property type="component" value="Unplaced"/>
</dbReference>
<sequence>MSTCFDLDKCLGKADKKVYIYPNSDEIIPSQLYSSILKVLRESKYFTDNPEKACLFILSIDTIDRDIISENYIRSIPQQIEILSAKGLWNNGKNHLIFNLYHGTYPNYAQDLGFNVGEAMIARASADIKTFRSSFDLSFPLFHKEHSIRTIPQKPIISDLNSDRHLFSFKGKRYVYGIGSETRDSLYHLHNGNSSVIATTCKHNTDWKKFEDSRCQSDNEEYEKWDYTSLLKKSTFCLTPRGRRLGSFRFLESLRAGCIPVVLSDDWELPFSEIIDWSEAVISAHEKNVIHIDSILREIPVERIVKMKAATQFIYHRYFSSVEKIVLTSIDIIFRRIQILEGKATVPLQIYPDLLPKFPKIPNFTLVLHGILKFSPRLNRLVTSLSNVAELKKIIIIWPSGRGQPPEIEAFQTTVPLEIIQTSLVTDSNIFTLNPSKFVSDFIISLDERIQATPNEIRSILRVASGQQSPRLISAYVLETIRTPDAFNLTSPTATTKYSMGTLHFSAFPKSLILSYHQWLTPPLIKLAMDNPQCHGFFLNAMLADVHLQPPLWIGNKTFENFTLSRNMSLCFNKAIREHWNEIPLLSETFRIPL</sequence>
<evidence type="ECO:0000313" key="2">
    <source>
        <dbReference type="WBParaSite" id="ES5_v2.g16903.t1"/>
    </source>
</evidence>
<reference evidence="2" key="1">
    <citation type="submission" date="2022-11" db="UniProtKB">
        <authorList>
            <consortium name="WormBaseParasite"/>
        </authorList>
    </citation>
    <scope>IDENTIFICATION</scope>
</reference>
<organism evidence="1 2">
    <name type="scientific">Panagrolaimus sp. ES5</name>
    <dbReference type="NCBI Taxonomy" id="591445"/>
    <lineage>
        <taxon>Eukaryota</taxon>
        <taxon>Metazoa</taxon>
        <taxon>Ecdysozoa</taxon>
        <taxon>Nematoda</taxon>
        <taxon>Chromadorea</taxon>
        <taxon>Rhabditida</taxon>
        <taxon>Tylenchina</taxon>
        <taxon>Panagrolaimomorpha</taxon>
        <taxon>Panagrolaimoidea</taxon>
        <taxon>Panagrolaimidae</taxon>
        <taxon>Panagrolaimus</taxon>
    </lineage>
</organism>
<name>A0AC34FI08_9BILA</name>
<proteinExistence type="predicted"/>
<evidence type="ECO:0000313" key="1">
    <source>
        <dbReference type="Proteomes" id="UP000887579"/>
    </source>
</evidence>